<reference evidence="1" key="1">
    <citation type="submission" date="2022-03" db="EMBL/GenBank/DDBJ databases">
        <title>ESBL-producing Moellerella wisconsensis and Escherichia marmotae isolated from wild game meat.</title>
        <authorList>
            <person name="Biggel M."/>
        </authorList>
    </citation>
    <scope>NUCLEOTIDE SEQUENCE</scope>
    <source>
        <strain evidence="1">W51</strain>
    </source>
</reference>
<dbReference type="AlphaFoldDB" id="A0A9Q8Q0N6"/>
<gene>
    <name evidence="1" type="ORF">MNY72_11790</name>
</gene>
<dbReference type="RefSeq" id="WP_241541884.1">
    <property type="nucleotide sequence ID" value="NZ_CAWQWN010000001.1"/>
</dbReference>
<organism evidence="1 2">
    <name type="scientific">Moellerella wisconsensis</name>
    <dbReference type="NCBI Taxonomy" id="158849"/>
    <lineage>
        <taxon>Bacteria</taxon>
        <taxon>Pseudomonadati</taxon>
        <taxon>Pseudomonadota</taxon>
        <taxon>Gammaproteobacteria</taxon>
        <taxon>Enterobacterales</taxon>
        <taxon>Morganellaceae</taxon>
        <taxon>Moellerella</taxon>
    </lineage>
</organism>
<evidence type="ECO:0000313" key="1">
    <source>
        <dbReference type="EMBL" id="UNH30026.1"/>
    </source>
</evidence>
<proteinExistence type="predicted"/>
<protein>
    <submittedName>
        <fullName evidence="1">Uncharacterized protein</fullName>
    </submittedName>
</protein>
<evidence type="ECO:0000313" key="2">
    <source>
        <dbReference type="Proteomes" id="UP000829116"/>
    </source>
</evidence>
<sequence length="187" mass="20241">MINFRISSASFSCIWRIAGCVFTGKPGGVYSGAEAAETTFRYNYLSHHQDGLKNRELAAETNDFKKALIAMKWLYIDIDQDVAFGTGMIGGIPAGLYETIDSLAHLASDPKETYAAIRGVLRSDDILGIMTDAVRQSYISRFNKMEAEYQKAGTEGAFKAGGEGDKLIFDIAGTFAGDVGIAKGGIW</sequence>
<accession>A0A9Q8Q0N6</accession>
<dbReference type="Proteomes" id="UP000829116">
    <property type="component" value="Chromosome"/>
</dbReference>
<dbReference type="EMBL" id="CP093245">
    <property type="protein sequence ID" value="UNH30026.1"/>
    <property type="molecule type" value="Genomic_DNA"/>
</dbReference>
<name>A0A9Q8Q0N6_9GAMM</name>